<evidence type="ECO:0000256" key="1">
    <source>
        <dbReference type="ARBA" id="ARBA00004496"/>
    </source>
</evidence>
<dbReference type="SMART" id="SM00543">
    <property type="entry name" value="MIF4G"/>
    <property type="match status" value="2"/>
</dbReference>
<evidence type="ECO:0000256" key="2">
    <source>
        <dbReference type="ARBA" id="ARBA00022490"/>
    </source>
</evidence>
<dbReference type="InterPro" id="IPR007193">
    <property type="entry name" value="Upf2/Nmd2_C"/>
</dbReference>
<evidence type="ECO:0000259" key="5">
    <source>
        <dbReference type="SMART" id="SM00543"/>
    </source>
</evidence>
<feature type="domain" description="MIF4G" evidence="5">
    <location>
        <begin position="639"/>
        <end position="853"/>
    </location>
</feature>
<proteinExistence type="predicted"/>
<accession>A0A0J9XKG3</accession>
<comment type="caution">
    <text evidence="6">The sequence shown here is derived from an EMBL/GenBank/DDBJ whole genome shotgun (WGS) entry which is preliminary data.</text>
</comment>
<keyword evidence="3" id="KW-0175">Coiled coil</keyword>
<dbReference type="PANTHER" id="PTHR12839:SF7">
    <property type="entry name" value="REGULATOR OF NONSENSE TRANSCRIPTS 2"/>
    <property type="match status" value="1"/>
</dbReference>
<feature type="compositionally biased region" description="Polar residues" evidence="4">
    <location>
        <begin position="1090"/>
        <end position="1101"/>
    </location>
</feature>
<reference evidence="6" key="1">
    <citation type="submission" date="2014-03" db="EMBL/GenBank/DDBJ databases">
        <authorList>
            <person name="Casaregola S."/>
        </authorList>
    </citation>
    <scope>NUCLEOTIDE SEQUENCE [LARGE SCALE GENOMIC DNA]</scope>
    <source>
        <strain evidence="6">CLIB 918</strain>
    </source>
</reference>
<feature type="region of interest" description="Disordered" evidence="4">
    <location>
        <begin position="1077"/>
        <end position="1109"/>
    </location>
</feature>
<dbReference type="GO" id="GO:0035145">
    <property type="term" value="C:exon-exon junction complex"/>
    <property type="evidence" value="ECO:0007669"/>
    <property type="project" value="TreeGrafter"/>
</dbReference>
<dbReference type="GO" id="GO:0003723">
    <property type="term" value="F:RNA binding"/>
    <property type="evidence" value="ECO:0007669"/>
    <property type="project" value="InterPro"/>
</dbReference>
<sequence length="1109" mass="127901">MDYKKKRLELREKNMAVWDGATDVFPVSPNLDSSLKKNTGFIRKVRTSLNEASLPSLLKDISTLTLVKYLSEIVSALTEGFTQCKSTASLLVGVEVSSALFQRFGPEFCGPLLSNMLHGVANPPKSTLNALTAENRQREAKARLERQRIVIRIIIELWLAGVFRSSLDLVDYDLPSFATVKNKAGTVDPPPLASIKEILSSDLVTYSPVTITIMIIKNYKDYLLGNESLDVEDESTKFVSREMQFKFRKVFTTYARSMETYTRSKARVLIKLEQSNEMSYLRAGRINQTRENDYAVLLEECEKLVNGCTELFNLLGLKLWPIQLVSGKTIKEDGNNNGNWEDDYERNFYENIINLSPRKDEEAKTPEIDHANEDEELIKDFESIKVEPTNVNEGKKSKKEKKDSEAESFVYKEKVVEDVVHTGDAEETTANGEKMMNILMTLSSKTSKEVADQCALDFRHVNNRASRRKVLNFFLELKTTDQHKLPIYTRFIATLAPICPDLVSGILAYLENYFRYIIKKPYPSLYLARLYVMRFFSEMIKFKLVPKKTIFYLLHASITRLSHHTAEIISHLLEGCGRFLFRNPETNFLLLKYLDLLKDQQAKQYLAVEDRMMIASALYYVNPPPEIKAEEKKRPIIEKYIRKLIYIDLDSKSALHVFKKLMMMDWEDPDTLKALKKVFCKIWKVKQGNIQLMAKFIESIKPYYPSFTVMVIDSILEDIKVGVEQGGYKNNQKRISQVTYLGELYNNRIIDHNIVMSTLYLILTFGYPNNQPTPYGCPLDPNDELFRIRLVCSLLDSCGKVLNHTDAAHPEKGIGSQIDVFMYFLQYFIQCKQNMSVDVEFQVRDTFKLMRPEMPIYTSLQTSSEALKSIIAGKVPEPETIDNEDFDDAEDDITAVDEVSRDSKYFIPKKPETELSEIEKERLKAKEARKQKRREEKENQKAIDDFEAEFQNMMLERYKNTPGKRSTFDIPVPKHNTPEVNYVPSKDGSKPQTLGKVEYMLLTKKVNKQDLKGISLPQESKFVESVLREKENRWKAQERIRNIVLRYEREHLDDDSPMENDPLRPIMQPKIVRRRVLTTESIEKMKTVDPETTTSSSGNSAKRSDALDK</sequence>
<evidence type="ECO:0000313" key="6">
    <source>
        <dbReference type="EMBL" id="CDO57713.1"/>
    </source>
</evidence>
<dbReference type="InterPro" id="IPR003890">
    <property type="entry name" value="MIF4G-like_typ-3"/>
</dbReference>
<dbReference type="GO" id="GO:0000184">
    <property type="term" value="P:nuclear-transcribed mRNA catabolic process, nonsense-mediated decay"/>
    <property type="evidence" value="ECO:0007669"/>
    <property type="project" value="InterPro"/>
</dbReference>
<evidence type="ECO:0000256" key="3">
    <source>
        <dbReference type="SAM" id="Coils"/>
    </source>
</evidence>
<name>A0A0J9XKG3_GEOCN</name>
<dbReference type="Proteomes" id="UP000242525">
    <property type="component" value="Unassembled WGS sequence"/>
</dbReference>
<feature type="domain" description="MIF4G" evidence="5">
    <location>
        <begin position="436"/>
        <end position="624"/>
    </location>
</feature>
<dbReference type="EMBL" id="CCBN010000024">
    <property type="protein sequence ID" value="CDO57713.1"/>
    <property type="molecule type" value="Genomic_DNA"/>
</dbReference>
<dbReference type="OrthoDB" id="27832at2759"/>
<dbReference type="AlphaFoldDB" id="A0A0J9XKG3"/>
<dbReference type="PANTHER" id="PTHR12839">
    <property type="entry name" value="NONSENSE-MEDIATED MRNA DECAY PROTEIN 2 UP-FRAMESHIFT SUPPRESSOR 2"/>
    <property type="match status" value="1"/>
</dbReference>
<dbReference type="STRING" id="1173061.A0A0J9XKG3"/>
<feature type="coiled-coil region" evidence="3">
    <location>
        <begin position="915"/>
        <end position="949"/>
    </location>
</feature>
<dbReference type="Gene3D" id="1.25.40.180">
    <property type="match status" value="3"/>
</dbReference>
<comment type="subcellular location">
    <subcellularLocation>
        <location evidence="1">Cytoplasm</location>
    </subcellularLocation>
</comment>
<dbReference type="Pfam" id="PF02854">
    <property type="entry name" value="MIF4G"/>
    <property type="match status" value="2"/>
</dbReference>
<dbReference type="InterPro" id="IPR039762">
    <property type="entry name" value="Nmd2/UPF2"/>
</dbReference>
<evidence type="ECO:0000313" key="7">
    <source>
        <dbReference type="Proteomes" id="UP000242525"/>
    </source>
</evidence>
<gene>
    <name evidence="6" type="ORF">BN980_GECA24s00923g</name>
</gene>
<evidence type="ECO:0000256" key="4">
    <source>
        <dbReference type="SAM" id="MobiDB-lite"/>
    </source>
</evidence>
<dbReference type="SUPFAM" id="SSF48371">
    <property type="entry name" value="ARM repeat"/>
    <property type="match status" value="2"/>
</dbReference>
<organism evidence="6 7">
    <name type="scientific">Geotrichum candidum</name>
    <name type="common">Oospora lactis</name>
    <name type="synonym">Dipodascus geotrichum</name>
    <dbReference type="NCBI Taxonomy" id="1173061"/>
    <lineage>
        <taxon>Eukaryota</taxon>
        <taxon>Fungi</taxon>
        <taxon>Dikarya</taxon>
        <taxon>Ascomycota</taxon>
        <taxon>Saccharomycotina</taxon>
        <taxon>Dipodascomycetes</taxon>
        <taxon>Dipodascales</taxon>
        <taxon>Dipodascaceae</taxon>
        <taxon>Geotrichum</taxon>
    </lineage>
</organism>
<keyword evidence="7" id="KW-1185">Reference proteome</keyword>
<keyword evidence="2" id="KW-0963">Cytoplasm</keyword>
<dbReference type="InterPro" id="IPR016024">
    <property type="entry name" value="ARM-type_fold"/>
</dbReference>
<dbReference type="Pfam" id="PF04050">
    <property type="entry name" value="Upf2"/>
    <property type="match status" value="1"/>
</dbReference>
<protein>
    <submittedName>
        <fullName evidence="6">Similar to Saccharomyces cerevisiae YHR077C NMD2 Protein involved in the nonsense-mediated mRNA decay (NMD) pathway</fullName>
    </submittedName>
</protein>
<dbReference type="GO" id="GO:0005737">
    <property type="term" value="C:cytoplasm"/>
    <property type="evidence" value="ECO:0007669"/>
    <property type="project" value="UniProtKB-SubCell"/>
</dbReference>
<feature type="region of interest" description="Disordered" evidence="4">
    <location>
        <begin position="961"/>
        <end position="991"/>
    </location>
</feature>